<organism evidence="1 2">
    <name type="scientific">Bradyrhizobium japonicum</name>
    <dbReference type="NCBI Taxonomy" id="375"/>
    <lineage>
        <taxon>Bacteria</taxon>
        <taxon>Pseudomonadati</taxon>
        <taxon>Pseudomonadota</taxon>
        <taxon>Alphaproteobacteria</taxon>
        <taxon>Hyphomicrobiales</taxon>
        <taxon>Nitrobacteraceae</taxon>
        <taxon>Bradyrhizobium</taxon>
    </lineage>
</organism>
<evidence type="ECO:0000313" key="2">
    <source>
        <dbReference type="Proteomes" id="UP001549291"/>
    </source>
</evidence>
<accession>A0ABV2RWT7</accession>
<reference evidence="1 2" key="1">
    <citation type="submission" date="2024-06" db="EMBL/GenBank/DDBJ databases">
        <title>Genomic Encyclopedia of Type Strains, Phase V (KMG-V): Genome sequencing to study the core and pangenomes of soil and plant-associated prokaryotes.</title>
        <authorList>
            <person name="Whitman W."/>
        </authorList>
    </citation>
    <scope>NUCLEOTIDE SEQUENCE [LARGE SCALE GENOMIC DNA]</scope>
    <source>
        <strain evidence="1 2">USDA 160</strain>
    </source>
</reference>
<dbReference type="Proteomes" id="UP001549291">
    <property type="component" value="Unassembled WGS sequence"/>
</dbReference>
<proteinExistence type="predicted"/>
<dbReference type="EMBL" id="JBEPTQ010000002">
    <property type="protein sequence ID" value="MET4720762.1"/>
    <property type="molecule type" value="Genomic_DNA"/>
</dbReference>
<name>A0ABV2RWT7_BRAJP</name>
<protein>
    <submittedName>
        <fullName evidence="1">Uncharacterized protein</fullName>
    </submittedName>
</protein>
<evidence type="ECO:0000313" key="1">
    <source>
        <dbReference type="EMBL" id="MET4720762.1"/>
    </source>
</evidence>
<keyword evidence="2" id="KW-1185">Reference proteome</keyword>
<dbReference type="RefSeq" id="WP_248888437.1">
    <property type="nucleotide sequence ID" value="NZ_CP066351.1"/>
</dbReference>
<comment type="caution">
    <text evidence="1">The sequence shown here is derived from an EMBL/GenBank/DDBJ whole genome shotgun (WGS) entry which is preliminary data.</text>
</comment>
<sequence>MRKSPSIIPADRLDRDMHFILEDYSSGPAWRETDEDQTDFRTLIADMLSGQYAHPIRIVALNPLEGWSRDASEDVAAELERRVAEGFEVTEPVREFIERFTGRPIGVQLLLPLREF</sequence>
<gene>
    <name evidence="1" type="ORF">ABIF63_004868</name>
</gene>